<dbReference type="Pfam" id="PF08511">
    <property type="entry name" value="COQ9"/>
    <property type="match status" value="1"/>
</dbReference>
<protein>
    <recommendedName>
        <fullName evidence="4">HTH tetR-type domain-containing protein</fullName>
    </recommendedName>
</protein>
<proteinExistence type="predicted"/>
<sequence length="224" mass="23992">MPKVKDAEARIIDAALARAAIDGWDGLTLSGIAEEAGMSLSELSGHVGSVSEILDAFSRRIDRAMLTEAEDEPEDFAAQPVKDRLMALIMARLDALEPHRAVMQRLADRSDRGIPALDLICGQGMRLQRSMGWLAAAAGLESRGIAGLARRQGLAAIYLATLRAWLKDDSEDRAKTMKTLDRLLDRAGRWSRMAGRMAGGRRGFRPGTEPSAGASPAADTPAAG</sequence>
<feature type="compositionally biased region" description="Low complexity" evidence="3">
    <location>
        <begin position="205"/>
        <end position="224"/>
    </location>
</feature>
<dbReference type="InterPro" id="IPR001647">
    <property type="entry name" value="HTH_TetR"/>
</dbReference>
<evidence type="ECO:0000256" key="1">
    <source>
        <dbReference type="ARBA" id="ARBA00023125"/>
    </source>
</evidence>
<reference evidence="5 6" key="1">
    <citation type="submission" date="2015-12" db="EMBL/GenBank/DDBJ databases">
        <title>Genome sequence of Tistrella mobilis MCCC 1A02139.</title>
        <authorList>
            <person name="Lu L."/>
            <person name="Lai Q."/>
            <person name="Shao Z."/>
            <person name="Qian P."/>
        </authorList>
    </citation>
    <scope>NUCLEOTIDE SEQUENCE [LARGE SCALE GENOMIC DNA]</scope>
    <source>
        <strain evidence="5 6">MCCC 1A02139</strain>
    </source>
</reference>
<name>A0A162LXT1_9PROT</name>
<dbReference type="SUPFAM" id="SSF46689">
    <property type="entry name" value="Homeodomain-like"/>
    <property type="match status" value="1"/>
</dbReference>
<dbReference type="Gene3D" id="1.10.357.10">
    <property type="entry name" value="Tetracycline Repressor, domain 2"/>
    <property type="match status" value="1"/>
</dbReference>
<organism evidence="5 6">
    <name type="scientific">Tistrella mobilis</name>
    <dbReference type="NCBI Taxonomy" id="171437"/>
    <lineage>
        <taxon>Bacteria</taxon>
        <taxon>Pseudomonadati</taxon>
        <taxon>Pseudomonadota</taxon>
        <taxon>Alphaproteobacteria</taxon>
        <taxon>Geminicoccales</taxon>
        <taxon>Geminicoccaceae</taxon>
        <taxon>Tistrella</taxon>
    </lineage>
</organism>
<feature type="region of interest" description="Disordered" evidence="3">
    <location>
        <begin position="195"/>
        <end position="224"/>
    </location>
</feature>
<dbReference type="InterPro" id="IPR009057">
    <property type="entry name" value="Homeodomain-like_sf"/>
</dbReference>
<gene>
    <name evidence="5" type="ORF">AUP44_19835</name>
</gene>
<evidence type="ECO:0000256" key="2">
    <source>
        <dbReference type="PROSITE-ProRule" id="PRU00335"/>
    </source>
</evidence>
<evidence type="ECO:0000313" key="6">
    <source>
        <dbReference type="Proteomes" id="UP000075787"/>
    </source>
</evidence>
<dbReference type="EMBL" id="LPZR01000017">
    <property type="protein sequence ID" value="KYO57515.1"/>
    <property type="molecule type" value="Genomic_DNA"/>
</dbReference>
<dbReference type="InterPro" id="IPR013718">
    <property type="entry name" value="COQ9_C"/>
</dbReference>
<feature type="domain" description="HTH tetR-type" evidence="4">
    <location>
        <begin position="5"/>
        <end position="65"/>
    </location>
</feature>
<dbReference type="AlphaFoldDB" id="A0A162LXT1"/>
<dbReference type="GeneID" id="97242822"/>
<dbReference type="PROSITE" id="PS50977">
    <property type="entry name" value="HTH_TETR_2"/>
    <property type="match status" value="1"/>
</dbReference>
<dbReference type="Proteomes" id="UP000075787">
    <property type="component" value="Unassembled WGS sequence"/>
</dbReference>
<accession>A0A162LXT1</accession>
<keyword evidence="1 2" id="KW-0238">DNA-binding</keyword>
<evidence type="ECO:0000259" key="4">
    <source>
        <dbReference type="PROSITE" id="PS50977"/>
    </source>
</evidence>
<feature type="DNA-binding region" description="H-T-H motif" evidence="2">
    <location>
        <begin position="28"/>
        <end position="47"/>
    </location>
</feature>
<dbReference type="RefSeq" id="WP_062761461.1">
    <property type="nucleotide sequence ID" value="NZ_CP121045.1"/>
</dbReference>
<dbReference type="GO" id="GO:0003677">
    <property type="term" value="F:DNA binding"/>
    <property type="evidence" value="ECO:0007669"/>
    <property type="project" value="UniProtKB-UniRule"/>
</dbReference>
<dbReference type="OrthoDB" id="7828598at2"/>
<evidence type="ECO:0000256" key="3">
    <source>
        <dbReference type="SAM" id="MobiDB-lite"/>
    </source>
</evidence>
<comment type="caution">
    <text evidence="5">The sequence shown here is derived from an EMBL/GenBank/DDBJ whole genome shotgun (WGS) entry which is preliminary data.</text>
</comment>
<evidence type="ECO:0000313" key="5">
    <source>
        <dbReference type="EMBL" id="KYO57515.1"/>
    </source>
</evidence>